<evidence type="ECO:0000256" key="1">
    <source>
        <dbReference type="ARBA" id="ARBA00004383"/>
    </source>
</evidence>
<evidence type="ECO:0000256" key="4">
    <source>
        <dbReference type="ARBA" id="ARBA00022475"/>
    </source>
</evidence>
<proteinExistence type="inferred from homology"/>
<geneLocation type="plasmid" evidence="13">
    <name>1</name>
</geneLocation>
<dbReference type="InterPro" id="IPR006260">
    <property type="entry name" value="TonB/TolA_C"/>
</dbReference>
<evidence type="ECO:0000256" key="7">
    <source>
        <dbReference type="ARBA" id="ARBA00022927"/>
    </source>
</evidence>
<feature type="compositionally biased region" description="Basic and acidic residues" evidence="10">
    <location>
        <begin position="131"/>
        <end position="150"/>
    </location>
</feature>
<keyword evidence="9 11" id="KW-0472">Membrane</keyword>
<keyword evidence="8 11" id="KW-1133">Transmembrane helix</keyword>
<feature type="domain" description="TonB C-terminal" evidence="12">
    <location>
        <begin position="196"/>
        <end position="283"/>
    </location>
</feature>
<evidence type="ECO:0000256" key="8">
    <source>
        <dbReference type="ARBA" id="ARBA00022989"/>
    </source>
</evidence>
<dbReference type="PANTHER" id="PTHR33446">
    <property type="entry name" value="PROTEIN TONB-RELATED"/>
    <property type="match status" value="1"/>
</dbReference>
<comment type="subcellular location">
    <subcellularLocation>
        <location evidence="1">Cell inner membrane</location>
        <topology evidence="1">Single-pass membrane protein</topology>
        <orientation evidence="1">Periplasmic side</orientation>
    </subcellularLocation>
</comment>
<keyword evidence="7" id="KW-0653">Protein transport</keyword>
<dbReference type="GO" id="GO:0005886">
    <property type="term" value="C:plasma membrane"/>
    <property type="evidence" value="ECO:0007669"/>
    <property type="project" value="UniProtKB-SubCell"/>
</dbReference>
<evidence type="ECO:0000256" key="3">
    <source>
        <dbReference type="ARBA" id="ARBA00022448"/>
    </source>
</evidence>
<feature type="compositionally biased region" description="Low complexity" evidence="10">
    <location>
        <begin position="157"/>
        <end position="168"/>
    </location>
</feature>
<name>A0A679JMG7_9HYPH</name>
<dbReference type="SUPFAM" id="SSF74653">
    <property type="entry name" value="TolA/TonB C-terminal domain"/>
    <property type="match status" value="1"/>
</dbReference>
<accession>A0A679JMG7</accession>
<dbReference type="AlphaFoldDB" id="A0A679JMG7"/>
<evidence type="ECO:0000259" key="12">
    <source>
        <dbReference type="PROSITE" id="PS52015"/>
    </source>
</evidence>
<evidence type="ECO:0000256" key="6">
    <source>
        <dbReference type="ARBA" id="ARBA00022692"/>
    </source>
</evidence>
<feature type="region of interest" description="Disordered" evidence="10">
    <location>
        <begin position="81"/>
        <end position="199"/>
    </location>
</feature>
<keyword evidence="5" id="KW-0997">Cell inner membrane</keyword>
<keyword evidence="4" id="KW-1003">Cell membrane</keyword>
<feature type="transmembrane region" description="Helical" evidence="11">
    <location>
        <begin position="32"/>
        <end position="53"/>
    </location>
</feature>
<dbReference type="Pfam" id="PF13103">
    <property type="entry name" value="TonB_2"/>
    <property type="match status" value="1"/>
</dbReference>
<evidence type="ECO:0000256" key="2">
    <source>
        <dbReference type="ARBA" id="ARBA00006555"/>
    </source>
</evidence>
<feature type="compositionally biased region" description="Low complexity" evidence="10">
    <location>
        <begin position="112"/>
        <end position="129"/>
    </location>
</feature>
<evidence type="ECO:0000256" key="9">
    <source>
        <dbReference type="ARBA" id="ARBA00023136"/>
    </source>
</evidence>
<reference evidence="13" key="1">
    <citation type="submission" date="2019-12" db="EMBL/GenBank/DDBJ databases">
        <authorList>
            <person name="Cremers G."/>
        </authorList>
    </citation>
    <scope>NUCLEOTIDE SEQUENCE</scope>
    <source>
        <strain evidence="13">Mbul2</strain>
        <plasmid evidence="13">1</plasmid>
    </source>
</reference>
<sequence length="283" mass="29770">MMNIAIPLHAHCGREQALLVQERRDRRFRGMVWILAALLVGGVHAGIVCYLIREQQLAIPLPVEAGAVMIDLAPEVQQATSQTDAAVAKPEEEAAAPAVEAPPPEEEEEPKPAAGVEEAPVPAIVPLAPTSREKPRQGKDKPHKASEKAIKKPPAKPKASPKPSHAAAVRTASAPRSDQHAASTTAMSSGASSASANADWKGQVQAALNRNKRFPVGVQATGSPALRMLISASGQVSAVSIVISSGSPELDRAAMDTVYRSSPLPPPPSGPTSLTFRMNFRSR</sequence>
<comment type="similarity">
    <text evidence="2">Belongs to the TonB family.</text>
</comment>
<evidence type="ECO:0000256" key="11">
    <source>
        <dbReference type="SAM" id="Phobius"/>
    </source>
</evidence>
<dbReference type="InterPro" id="IPR037682">
    <property type="entry name" value="TonB_C"/>
</dbReference>
<dbReference type="NCBIfam" id="TIGR01352">
    <property type="entry name" value="tonB_Cterm"/>
    <property type="match status" value="1"/>
</dbReference>
<evidence type="ECO:0000256" key="10">
    <source>
        <dbReference type="SAM" id="MobiDB-lite"/>
    </source>
</evidence>
<keyword evidence="6 11" id="KW-0812">Transmembrane</keyword>
<dbReference type="GO" id="GO:0055085">
    <property type="term" value="P:transmembrane transport"/>
    <property type="evidence" value="ECO:0007669"/>
    <property type="project" value="InterPro"/>
</dbReference>
<organism evidence="13">
    <name type="scientific">Methylobacterium bullatum</name>
    <dbReference type="NCBI Taxonomy" id="570505"/>
    <lineage>
        <taxon>Bacteria</taxon>
        <taxon>Pseudomonadati</taxon>
        <taxon>Pseudomonadota</taxon>
        <taxon>Alphaproteobacteria</taxon>
        <taxon>Hyphomicrobiales</taxon>
        <taxon>Methylobacteriaceae</taxon>
        <taxon>Methylobacterium</taxon>
    </lineage>
</organism>
<feature type="region of interest" description="Disordered" evidence="10">
    <location>
        <begin position="260"/>
        <end position="283"/>
    </location>
</feature>
<evidence type="ECO:0000313" key="13">
    <source>
        <dbReference type="EMBL" id="CAA2137749.1"/>
    </source>
</evidence>
<keyword evidence="13" id="KW-0614">Plasmid</keyword>
<gene>
    <name evidence="13" type="ORF">MBLL_00808</name>
</gene>
<dbReference type="PROSITE" id="PS52015">
    <property type="entry name" value="TONB_CTD"/>
    <property type="match status" value="1"/>
</dbReference>
<dbReference type="InterPro" id="IPR051045">
    <property type="entry name" value="TonB-dependent_transducer"/>
</dbReference>
<protein>
    <recommendedName>
        <fullName evidence="12">TonB C-terminal domain-containing protein</fullName>
    </recommendedName>
</protein>
<keyword evidence="3" id="KW-0813">Transport</keyword>
<evidence type="ECO:0000256" key="5">
    <source>
        <dbReference type="ARBA" id="ARBA00022519"/>
    </source>
</evidence>
<dbReference type="GO" id="GO:0015031">
    <property type="term" value="P:protein transport"/>
    <property type="evidence" value="ECO:0007669"/>
    <property type="project" value="UniProtKB-KW"/>
</dbReference>
<dbReference type="Gene3D" id="3.30.1150.10">
    <property type="match status" value="1"/>
</dbReference>
<dbReference type="EMBL" id="LR743510">
    <property type="protein sequence ID" value="CAA2137749.1"/>
    <property type="molecule type" value="Genomic_DNA"/>
</dbReference>
<feature type="compositionally biased region" description="Low complexity" evidence="10">
    <location>
        <begin position="181"/>
        <end position="196"/>
    </location>
</feature>